<sequence length="210" mass="22584">MVHLQKLQGLALFHNNISGSIPDNIYELHNLKGLLSHNLITGAIPDCMGNITTLSHLPREFGNLKVATLIDLSVNQFSSSIPTTIGDFKSLINLSLAHNTLQGFILDSMGLCGDPVYGLPPCHTIGNGRHKGRKVMLGILFALSGTIALIIVAIALACAVKRYRRKILGKSITDFAPGTTLPRISYYELMRAAEGYSESHLLGSGSFGSV</sequence>
<protein>
    <submittedName>
        <fullName evidence="8">Uncharacterized protein</fullName>
    </submittedName>
</protein>
<dbReference type="EMBL" id="CACTIH010009242">
    <property type="protein sequence ID" value="CAA3028175.1"/>
    <property type="molecule type" value="Genomic_DNA"/>
</dbReference>
<dbReference type="Gramene" id="OE9A013633T1">
    <property type="protein sequence ID" value="OE9A013633C1"/>
    <property type="gene ID" value="OE9A013633"/>
</dbReference>
<evidence type="ECO:0000256" key="7">
    <source>
        <dbReference type="SAM" id="Phobius"/>
    </source>
</evidence>
<feature type="transmembrane region" description="Helical" evidence="7">
    <location>
        <begin position="135"/>
        <end position="160"/>
    </location>
</feature>
<dbReference type="Gene3D" id="3.80.10.10">
    <property type="entry name" value="Ribonuclease Inhibitor"/>
    <property type="match status" value="2"/>
</dbReference>
<reference evidence="8 9" key="1">
    <citation type="submission" date="2019-12" db="EMBL/GenBank/DDBJ databases">
        <authorList>
            <person name="Alioto T."/>
            <person name="Alioto T."/>
            <person name="Gomez Garrido J."/>
        </authorList>
    </citation>
    <scope>NUCLEOTIDE SEQUENCE [LARGE SCALE GENOMIC DNA]</scope>
</reference>
<keyword evidence="9" id="KW-1185">Reference proteome</keyword>
<evidence type="ECO:0000256" key="5">
    <source>
        <dbReference type="ARBA" id="ARBA00022989"/>
    </source>
</evidence>
<dbReference type="Proteomes" id="UP000594638">
    <property type="component" value="Unassembled WGS sequence"/>
</dbReference>
<keyword evidence="5 7" id="KW-1133">Transmembrane helix</keyword>
<comment type="caution">
    <text evidence="8">The sequence shown here is derived from an EMBL/GenBank/DDBJ whole genome shotgun (WGS) entry which is preliminary data.</text>
</comment>
<proteinExistence type="predicted"/>
<dbReference type="OrthoDB" id="1434802at2759"/>
<comment type="subcellular location">
    <subcellularLocation>
        <location evidence="1">Membrane</location>
    </subcellularLocation>
</comment>
<keyword evidence="2" id="KW-0433">Leucine-rich repeat</keyword>
<evidence type="ECO:0000256" key="4">
    <source>
        <dbReference type="ARBA" id="ARBA00022737"/>
    </source>
</evidence>
<dbReference type="Pfam" id="PF00560">
    <property type="entry name" value="LRR_1"/>
    <property type="match status" value="1"/>
</dbReference>
<gene>
    <name evidence="8" type="ORF">OLEA9_A013633</name>
</gene>
<organism evidence="8 9">
    <name type="scientific">Olea europaea subsp. europaea</name>
    <dbReference type="NCBI Taxonomy" id="158383"/>
    <lineage>
        <taxon>Eukaryota</taxon>
        <taxon>Viridiplantae</taxon>
        <taxon>Streptophyta</taxon>
        <taxon>Embryophyta</taxon>
        <taxon>Tracheophyta</taxon>
        <taxon>Spermatophyta</taxon>
        <taxon>Magnoliopsida</taxon>
        <taxon>eudicotyledons</taxon>
        <taxon>Gunneridae</taxon>
        <taxon>Pentapetalae</taxon>
        <taxon>asterids</taxon>
        <taxon>lamiids</taxon>
        <taxon>Lamiales</taxon>
        <taxon>Oleaceae</taxon>
        <taxon>Oleeae</taxon>
        <taxon>Olea</taxon>
    </lineage>
</organism>
<dbReference type="SUPFAM" id="SSF52058">
    <property type="entry name" value="L domain-like"/>
    <property type="match status" value="1"/>
</dbReference>
<dbReference type="GO" id="GO:0016020">
    <property type="term" value="C:membrane"/>
    <property type="evidence" value="ECO:0007669"/>
    <property type="project" value="UniProtKB-SubCell"/>
</dbReference>
<keyword evidence="3 7" id="KW-0812">Transmembrane</keyword>
<evidence type="ECO:0000256" key="2">
    <source>
        <dbReference type="ARBA" id="ARBA00022614"/>
    </source>
</evidence>
<evidence type="ECO:0000256" key="1">
    <source>
        <dbReference type="ARBA" id="ARBA00004370"/>
    </source>
</evidence>
<dbReference type="InterPro" id="IPR051809">
    <property type="entry name" value="Plant_receptor-like_S/T_kinase"/>
</dbReference>
<evidence type="ECO:0000256" key="3">
    <source>
        <dbReference type="ARBA" id="ARBA00022692"/>
    </source>
</evidence>
<dbReference type="InterPro" id="IPR001611">
    <property type="entry name" value="Leu-rich_rpt"/>
</dbReference>
<evidence type="ECO:0000313" key="8">
    <source>
        <dbReference type="EMBL" id="CAA3028175.1"/>
    </source>
</evidence>
<keyword evidence="6 7" id="KW-0472">Membrane</keyword>
<dbReference type="PANTHER" id="PTHR27008:SF602">
    <property type="entry name" value="LRR RECEPTOR-LIKE SERINE_THREONINE-PROTEIN KINASE EFR"/>
    <property type="match status" value="1"/>
</dbReference>
<keyword evidence="4" id="KW-0677">Repeat</keyword>
<evidence type="ECO:0000313" key="9">
    <source>
        <dbReference type="Proteomes" id="UP000594638"/>
    </source>
</evidence>
<dbReference type="InterPro" id="IPR032675">
    <property type="entry name" value="LRR_dom_sf"/>
</dbReference>
<evidence type="ECO:0000256" key="6">
    <source>
        <dbReference type="ARBA" id="ARBA00023136"/>
    </source>
</evidence>
<name>A0A8S0VB15_OLEEU</name>
<dbReference type="AlphaFoldDB" id="A0A8S0VB15"/>
<dbReference type="PANTHER" id="PTHR27008">
    <property type="entry name" value="OS04G0122200 PROTEIN"/>
    <property type="match status" value="1"/>
</dbReference>
<accession>A0A8S0VB15</accession>